<dbReference type="InterPro" id="IPR013320">
    <property type="entry name" value="ConA-like_dom_sf"/>
</dbReference>
<dbReference type="PANTHER" id="PTHR10963">
    <property type="entry name" value="GLYCOSYL HYDROLASE-RELATED"/>
    <property type="match status" value="1"/>
</dbReference>
<dbReference type="InterPro" id="IPR000757">
    <property type="entry name" value="Beta-glucanase-like"/>
</dbReference>
<reference evidence="3 4" key="1">
    <citation type="submission" date="2024-01" db="EMBL/GenBank/DDBJ databases">
        <title>A draft genome for the cacao thread blight pathogen Marasmiellus scandens.</title>
        <authorList>
            <person name="Baruah I.K."/>
            <person name="Leung J."/>
            <person name="Bukari Y."/>
            <person name="Amoako-Attah I."/>
            <person name="Meinhardt L.W."/>
            <person name="Bailey B.A."/>
            <person name="Cohen S.P."/>
        </authorList>
    </citation>
    <scope>NUCLEOTIDE SEQUENCE [LARGE SCALE GENOMIC DNA]</scope>
    <source>
        <strain evidence="3 4">GH-19</strain>
    </source>
</reference>
<proteinExistence type="predicted"/>
<feature type="region of interest" description="Disordered" evidence="1">
    <location>
        <begin position="345"/>
        <end position="386"/>
    </location>
</feature>
<dbReference type="Proteomes" id="UP001498398">
    <property type="component" value="Unassembled WGS sequence"/>
</dbReference>
<evidence type="ECO:0000313" key="3">
    <source>
        <dbReference type="EMBL" id="KAK7454108.1"/>
    </source>
</evidence>
<sequence length="412" mass="43545">MLLVESHPSSVIHDLAALFIVAAFAAAFYPTCKAQGYHLAQDFSGPDFFQGFRYNVSDRDWNNFGNVHFISQSDAEQKHMTFVDLNGRAIISVDNTTDGRTDGNFGRDTVYLVSNNPVNFGSLVVFDAVHIPFGCSVWPALFTQGHVWPEEGEIDIIENVNLATQNQYALHTAISSGTCLKQSNDGQTGKTTNGNCTVVPEQDINTGCVVQDASSKSFGKGFADSGGGVFSMLWDAAGVSLWFFERSSIPPNIDTAPDPSSWPTPSAFYPADSCDPSTAFGPQFLTLYIDICGAFAGAPELWPTSGCASAAVSKCDDLVQDPANYNNAYWMINYLRVFESDSSSSSSSSPSRSGSSPSGTASSGSVSAGTGTSSTTGSPGTGGSANQSSAIQNIPIVAYSIVFSSALILVLI</sequence>
<evidence type="ECO:0000259" key="2">
    <source>
        <dbReference type="PROSITE" id="PS51762"/>
    </source>
</evidence>
<accession>A0ABR1JCU4</accession>
<organism evidence="3 4">
    <name type="scientific">Marasmiellus scandens</name>
    <dbReference type="NCBI Taxonomy" id="2682957"/>
    <lineage>
        <taxon>Eukaryota</taxon>
        <taxon>Fungi</taxon>
        <taxon>Dikarya</taxon>
        <taxon>Basidiomycota</taxon>
        <taxon>Agaricomycotina</taxon>
        <taxon>Agaricomycetes</taxon>
        <taxon>Agaricomycetidae</taxon>
        <taxon>Agaricales</taxon>
        <taxon>Marasmiineae</taxon>
        <taxon>Omphalotaceae</taxon>
        <taxon>Marasmiellus</taxon>
    </lineage>
</organism>
<dbReference type="SUPFAM" id="SSF49899">
    <property type="entry name" value="Concanavalin A-like lectins/glucanases"/>
    <property type="match status" value="1"/>
</dbReference>
<evidence type="ECO:0000256" key="1">
    <source>
        <dbReference type="SAM" id="MobiDB-lite"/>
    </source>
</evidence>
<keyword evidence="4" id="KW-1185">Reference proteome</keyword>
<comment type="caution">
    <text evidence="3">The sequence shown here is derived from an EMBL/GenBank/DDBJ whole genome shotgun (WGS) entry which is preliminary data.</text>
</comment>
<dbReference type="PANTHER" id="PTHR10963:SF24">
    <property type="entry name" value="GLYCOSIDASE C21B10.07-RELATED"/>
    <property type="match status" value="1"/>
</dbReference>
<protein>
    <recommendedName>
        <fullName evidence="2">GH16 domain-containing protein</fullName>
    </recommendedName>
</protein>
<feature type="compositionally biased region" description="Low complexity" evidence="1">
    <location>
        <begin position="345"/>
        <end position="378"/>
    </location>
</feature>
<dbReference type="EMBL" id="JBANRG010000025">
    <property type="protein sequence ID" value="KAK7454108.1"/>
    <property type="molecule type" value="Genomic_DNA"/>
</dbReference>
<gene>
    <name evidence="3" type="ORF">VKT23_011620</name>
</gene>
<name>A0ABR1JCU4_9AGAR</name>
<evidence type="ECO:0000313" key="4">
    <source>
        <dbReference type="Proteomes" id="UP001498398"/>
    </source>
</evidence>
<dbReference type="PROSITE" id="PS51762">
    <property type="entry name" value="GH16_2"/>
    <property type="match status" value="1"/>
</dbReference>
<dbReference type="InterPro" id="IPR050546">
    <property type="entry name" value="Glycosyl_Hydrlase_16"/>
</dbReference>
<dbReference type="Gene3D" id="2.60.120.200">
    <property type="match status" value="1"/>
</dbReference>
<feature type="domain" description="GH16" evidence="2">
    <location>
        <begin position="22"/>
        <end position="300"/>
    </location>
</feature>
<dbReference type="Pfam" id="PF26113">
    <property type="entry name" value="GH16_XgeA"/>
    <property type="match status" value="1"/>
</dbReference>